<dbReference type="Pfam" id="PF14223">
    <property type="entry name" value="Retrotran_gag_2"/>
    <property type="match status" value="1"/>
</dbReference>
<dbReference type="PANTHER" id="PTHR42648">
    <property type="entry name" value="TRANSPOSASE, PUTATIVE-RELATED"/>
    <property type="match status" value="1"/>
</dbReference>
<keyword evidence="5" id="KW-1185">Reference proteome</keyword>
<dbReference type="EMBL" id="NBNE01002728">
    <property type="protein sequence ID" value="OWZ09602.1"/>
    <property type="molecule type" value="Genomic_DNA"/>
</dbReference>
<accession>A0A225VW89</accession>
<keyword evidence="1" id="KW-0645">Protease</keyword>
<reference evidence="5" key="1">
    <citation type="submission" date="2017-03" db="EMBL/GenBank/DDBJ databases">
        <title>Phytopthora megakarya and P. palmivora, two closely related causual agents of cacao black pod achieved similar genome size and gene model numbers by different mechanisms.</title>
        <authorList>
            <person name="Ali S."/>
            <person name="Shao J."/>
            <person name="Larry D.J."/>
            <person name="Kronmiller B."/>
            <person name="Shen D."/>
            <person name="Strem M.D."/>
            <person name="Melnick R.L."/>
            <person name="Guiltinan M.J."/>
            <person name="Tyler B.M."/>
            <person name="Meinhardt L.W."/>
            <person name="Bailey B.A."/>
        </authorList>
    </citation>
    <scope>NUCLEOTIDE SEQUENCE [LARGE SCALE GENOMIC DNA]</scope>
    <source>
        <strain evidence="5">zdho120</strain>
    </source>
</reference>
<organism evidence="4 5">
    <name type="scientific">Phytophthora megakarya</name>
    <dbReference type="NCBI Taxonomy" id="4795"/>
    <lineage>
        <taxon>Eukaryota</taxon>
        <taxon>Sar</taxon>
        <taxon>Stramenopiles</taxon>
        <taxon>Oomycota</taxon>
        <taxon>Peronosporomycetes</taxon>
        <taxon>Peronosporales</taxon>
        <taxon>Peronosporaceae</taxon>
        <taxon>Phytophthora</taxon>
    </lineage>
</organism>
<dbReference type="GO" id="GO:0003676">
    <property type="term" value="F:nucleic acid binding"/>
    <property type="evidence" value="ECO:0007669"/>
    <property type="project" value="InterPro"/>
</dbReference>
<dbReference type="InterPro" id="IPR039537">
    <property type="entry name" value="Retrotran_Ty1/copia-like"/>
</dbReference>
<protein>
    <submittedName>
        <fullName evidence="4">Copia type Polyprotein</fullName>
    </submittedName>
</protein>
<keyword evidence="1" id="KW-0378">Hydrolase</keyword>
<dbReference type="GO" id="GO:0008233">
    <property type="term" value="F:peptidase activity"/>
    <property type="evidence" value="ECO:0007669"/>
    <property type="project" value="UniProtKB-KW"/>
</dbReference>
<evidence type="ECO:0000313" key="5">
    <source>
        <dbReference type="Proteomes" id="UP000198211"/>
    </source>
</evidence>
<dbReference type="InterPro" id="IPR036397">
    <property type="entry name" value="RNaseH_sf"/>
</dbReference>
<dbReference type="STRING" id="4795.A0A225VW89"/>
<dbReference type="Pfam" id="PF13976">
    <property type="entry name" value="gag_pre-integrs"/>
    <property type="match status" value="1"/>
</dbReference>
<dbReference type="PANTHER" id="PTHR42648:SF28">
    <property type="entry name" value="TRANSPOSON-ENCODED PROTEIN WITH RIBONUCLEASE H-LIKE AND RETROVIRUS ZINC FINGER-LIKE DOMAINS"/>
    <property type="match status" value="1"/>
</dbReference>
<sequence>MSSSSDSEDSGKSKRKGFKIGSSGTPVRWDGEDWTFYKNAMVNAFEKSLLDGIADGTEKEDPNWTDEEKGKYKKKQAKVKILIQGSLSMRLAKQVMAKPSGTEMWQELVTIYEGKNNPAMKSQKVYRLQCQLHRINLTGKDDVRSHLYKLFDLKDRLADLGAPVNDLQMVDKMLRSLPATPSFNELRRKVLFSSNMGKYTPDLVRELILTAELRSKDWDNNAFGNKQQGKKTPAKASSEKKGNQKPKSNEDSKPKAIKADIECFNCGGNHYKSNCPDLLAEEKQSGRKNPKANYARSDEKNAGQEAQKVETTAEDSHKKRDVVVGEVAKRYFTVLQDMEDSDWNSQISGFADGLDAKAEGFGTIKLAVMIDEQMVFVFVEDVLYVPSAGCNLFSPGLALDQGFMMTWNSDARIFGMTKDDTEVIRTAYESRLWTFNTHNIDNHASKKQKVAVKKNVIANFAVTDGVEDIDVWHERLGHTCPEYIRLMVDRGMAKGIMLKRRGKIDCADCHVGKQRRKTFRKSLDRQIQRVNDMVFADLLIPGVHNGSRFTAVLVVMDGYSRFVKIYMLKSKNERDVNQSMQQYIAWAERQHGKRVEAVVTRQWNIEDTGLVKQVLTDKGKEFCNETMQRWYKEKGIVHTKVGPKASQLNMVERTHQTLIGMVKSMMYQSGLPKSFWVHALETAVYVKNRVFCKGAGRTPYELMYGSKPDIHHVRVFGSLTYCHTPKEKRTKLAMNCRMGSC</sequence>
<feature type="compositionally biased region" description="Basic and acidic residues" evidence="2">
    <location>
        <begin position="237"/>
        <end position="254"/>
    </location>
</feature>
<dbReference type="InterPro" id="IPR025724">
    <property type="entry name" value="GAG-pre-integrase_dom"/>
</dbReference>
<comment type="caution">
    <text evidence="4">The sequence shown here is derived from an EMBL/GenBank/DDBJ whole genome shotgun (WGS) entry which is preliminary data.</text>
</comment>
<dbReference type="Pfam" id="PF22936">
    <property type="entry name" value="Pol_BBD"/>
    <property type="match status" value="1"/>
</dbReference>
<dbReference type="Gene3D" id="3.30.420.10">
    <property type="entry name" value="Ribonuclease H-like superfamily/Ribonuclease H"/>
    <property type="match status" value="1"/>
</dbReference>
<feature type="domain" description="Integrase catalytic" evidence="3">
    <location>
        <begin position="525"/>
        <end position="707"/>
    </location>
</feature>
<dbReference type="Pfam" id="PF00665">
    <property type="entry name" value="rve"/>
    <property type="match status" value="1"/>
</dbReference>
<evidence type="ECO:0000313" key="4">
    <source>
        <dbReference type="EMBL" id="OWZ09602.1"/>
    </source>
</evidence>
<dbReference type="PROSITE" id="PS50994">
    <property type="entry name" value="INTEGRASE"/>
    <property type="match status" value="1"/>
</dbReference>
<dbReference type="InterPro" id="IPR012337">
    <property type="entry name" value="RNaseH-like_sf"/>
</dbReference>
<dbReference type="GO" id="GO:0015074">
    <property type="term" value="P:DNA integration"/>
    <property type="evidence" value="ECO:0007669"/>
    <property type="project" value="InterPro"/>
</dbReference>
<evidence type="ECO:0000259" key="3">
    <source>
        <dbReference type="PROSITE" id="PS50994"/>
    </source>
</evidence>
<dbReference type="AlphaFoldDB" id="A0A225VW89"/>
<evidence type="ECO:0000256" key="2">
    <source>
        <dbReference type="SAM" id="MobiDB-lite"/>
    </source>
</evidence>
<dbReference type="Proteomes" id="UP000198211">
    <property type="component" value="Unassembled WGS sequence"/>
</dbReference>
<dbReference type="OrthoDB" id="104488at2759"/>
<dbReference type="InterPro" id="IPR054722">
    <property type="entry name" value="PolX-like_BBD"/>
</dbReference>
<feature type="region of interest" description="Disordered" evidence="2">
    <location>
        <begin position="1"/>
        <end position="26"/>
    </location>
</feature>
<dbReference type="InterPro" id="IPR001584">
    <property type="entry name" value="Integrase_cat-core"/>
</dbReference>
<dbReference type="GO" id="GO:0006508">
    <property type="term" value="P:proteolysis"/>
    <property type="evidence" value="ECO:0007669"/>
    <property type="project" value="UniProtKB-KW"/>
</dbReference>
<name>A0A225VW89_9STRA</name>
<gene>
    <name evidence="4" type="ORF">PHMEG_00017668</name>
</gene>
<proteinExistence type="predicted"/>
<feature type="region of interest" description="Disordered" evidence="2">
    <location>
        <begin position="219"/>
        <end position="254"/>
    </location>
</feature>
<evidence type="ECO:0000256" key="1">
    <source>
        <dbReference type="ARBA" id="ARBA00022670"/>
    </source>
</evidence>
<dbReference type="SUPFAM" id="SSF53098">
    <property type="entry name" value="Ribonuclease H-like"/>
    <property type="match status" value="1"/>
</dbReference>
<feature type="region of interest" description="Disordered" evidence="2">
    <location>
        <begin position="283"/>
        <end position="317"/>
    </location>
</feature>